<name>A0AAQ3MXQ7_VIGMU</name>
<reference evidence="2 3" key="1">
    <citation type="journal article" date="2023" name="Life. Sci Alliance">
        <title>Evolutionary insights into 3D genome organization and epigenetic landscape of Vigna mungo.</title>
        <authorList>
            <person name="Junaid A."/>
            <person name="Singh B."/>
            <person name="Bhatia S."/>
        </authorList>
    </citation>
    <scope>NUCLEOTIDE SEQUENCE [LARGE SCALE GENOMIC DNA]</scope>
    <source>
        <strain evidence="2">Urdbean</strain>
    </source>
</reference>
<dbReference type="EMBL" id="CP144692">
    <property type="protein sequence ID" value="WVY98956.1"/>
    <property type="molecule type" value="Genomic_DNA"/>
</dbReference>
<feature type="compositionally biased region" description="Polar residues" evidence="1">
    <location>
        <begin position="1"/>
        <end position="12"/>
    </location>
</feature>
<dbReference type="Proteomes" id="UP001374535">
    <property type="component" value="Chromosome 9"/>
</dbReference>
<gene>
    <name evidence="2" type="ORF">V8G54_031107</name>
</gene>
<evidence type="ECO:0000313" key="3">
    <source>
        <dbReference type="Proteomes" id="UP001374535"/>
    </source>
</evidence>
<dbReference type="AlphaFoldDB" id="A0AAQ3MXQ7"/>
<accession>A0AAQ3MXQ7</accession>
<feature type="region of interest" description="Disordered" evidence="1">
    <location>
        <begin position="1"/>
        <end position="47"/>
    </location>
</feature>
<sequence>MLLSRSLPSTASPLPRDSKPSRLPQRKSSSRFGPWLPRAGDCSRETGKITTPPCNASTCRRSCKEGLQSTSPSAPRIPSPLSWSCQIVDCTSKIPVTATSMAAARRRKFQIARCCNQRV</sequence>
<protein>
    <submittedName>
        <fullName evidence="2">Uncharacterized protein</fullName>
    </submittedName>
</protein>
<evidence type="ECO:0000256" key="1">
    <source>
        <dbReference type="SAM" id="MobiDB-lite"/>
    </source>
</evidence>
<keyword evidence="3" id="KW-1185">Reference proteome</keyword>
<proteinExistence type="predicted"/>
<organism evidence="2 3">
    <name type="scientific">Vigna mungo</name>
    <name type="common">Black gram</name>
    <name type="synonym">Phaseolus mungo</name>
    <dbReference type="NCBI Taxonomy" id="3915"/>
    <lineage>
        <taxon>Eukaryota</taxon>
        <taxon>Viridiplantae</taxon>
        <taxon>Streptophyta</taxon>
        <taxon>Embryophyta</taxon>
        <taxon>Tracheophyta</taxon>
        <taxon>Spermatophyta</taxon>
        <taxon>Magnoliopsida</taxon>
        <taxon>eudicotyledons</taxon>
        <taxon>Gunneridae</taxon>
        <taxon>Pentapetalae</taxon>
        <taxon>rosids</taxon>
        <taxon>fabids</taxon>
        <taxon>Fabales</taxon>
        <taxon>Fabaceae</taxon>
        <taxon>Papilionoideae</taxon>
        <taxon>50 kb inversion clade</taxon>
        <taxon>NPAAA clade</taxon>
        <taxon>indigoferoid/millettioid clade</taxon>
        <taxon>Phaseoleae</taxon>
        <taxon>Vigna</taxon>
    </lineage>
</organism>
<evidence type="ECO:0000313" key="2">
    <source>
        <dbReference type="EMBL" id="WVY98956.1"/>
    </source>
</evidence>